<feature type="compositionally biased region" description="Pro residues" evidence="1">
    <location>
        <begin position="127"/>
        <end position="137"/>
    </location>
</feature>
<dbReference type="EMBL" id="CP110428">
    <property type="protein sequence ID" value="WAQ87405.1"/>
    <property type="molecule type" value="Genomic_DNA"/>
</dbReference>
<evidence type="ECO:0000313" key="3">
    <source>
        <dbReference type="Proteomes" id="UP001164743"/>
    </source>
</evidence>
<accession>A0ABY7CRU0</accession>
<reference evidence="2" key="1">
    <citation type="submission" date="2022-10" db="EMBL/GenBank/DDBJ databases">
        <title>Puccinia triticina Genome sequencing and assembly.</title>
        <authorList>
            <person name="Li C."/>
        </authorList>
    </citation>
    <scope>NUCLEOTIDE SEQUENCE</scope>
    <source>
        <strain evidence="2">Pt15</strain>
    </source>
</reference>
<feature type="region of interest" description="Disordered" evidence="1">
    <location>
        <begin position="104"/>
        <end position="163"/>
    </location>
</feature>
<evidence type="ECO:0000256" key="1">
    <source>
        <dbReference type="SAM" id="MobiDB-lite"/>
    </source>
</evidence>
<dbReference type="Proteomes" id="UP001164743">
    <property type="component" value="Chromosome 8A"/>
</dbReference>
<sequence length="163" mass="17383">MKWQQTTSHYGVNLEELMTMEAMVVSLDKEEDHNRKAAKEEAKFNTVSAGAVAYSSANPQSFISVNTLDQAFTLAIAARPLSRPVPAPPLHALSLSSAPRISFPTAAAGRDHPKSRSTNPFLHPDLPSAPAPHPGWPPSAVAPLLPSAFPGPTPPPRPPRPTC</sequence>
<dbReference type="GeneID" id="77812620"/>
<feature type="compositionally biased region" description="Pro residues" evidence="1">
    <location>
        <begin position="149"/>
        <end position="163"/>
    </location>
</feature>
<name>A0ABY7CRU0_9BASI</name>
<organism evidence="2 3">
    <name type="scientific">Puccinia triticina</name>
    <dbReference type="NCBI Taxonomy" id="208348"/>
    <lineage>
        <taxon>Eukaryota</taxon>
        <taxon>Fungi</taxon>
        <taxon>Dikarya</taxon>
        <taxon>Basidiomycota</taxon>
        <taxon>Pucciniomycotina</taxon>
        <taxon>Pucciniomycetes</taxon>
        <taxon>Pucciniales</taxon>
        <taxon>Pucciniaceae</taxon>
        <taxon>Puccinia</taxon>
    </lineage>
</organism>
<gene>
    <name evidence="2" type="ORF">PtA15_8A309</name>
</gene>
<proteinExistence type="predicted"/>
<dbReference type="RefSeq" id="XP_053022960.1">
    <property type="nucleotide sequence ID" value="XM_053171725.1"/>
</dbReference>
<keyword evidence="3" id="KW-1185">Reference proteome</keyword>
<evidence type="ECO:0000313" key="2">
    <source>
        <dbReference type="EMBL" id="WAQ87405.1"/>
    </source>
</evidence>
<feature type="compositionally biased region" description="Low complexity" evidence="1">
    <location>
        <begin position="138"/>
        <end position="148"/>
    </location>
</feature>
<protein>
    <submittedName>
        <fullName evidence="2">Uncharacterized protein</fullName>
    </submittedName>
</protein>